<dbReference type="PRINTS" id="PR01736">
    <property type="entry name" value="PHPHTRNFRASE"/>
</dbReference>
<dbReference type="SUPFAM" id="SSF51621">
    <property type="entry name" value="Phosphoenolpyruvate/pyruvate domain"/>
    <property type="match status" value="1"/>
</dbReference>
<gene>
    <name evidence="2" type="ORF">S06H3_52578</name>
</gene>
<comment type="caution">
    <text evidence="2">The sequence shown here is derived from an EMBL/GenBank/DDBJ whole genome shotgun (WGS) entry which is preliminary data.</text>
</comment>
<dbReference type="Pfam" id="PF02896">
    <property type="entry name" value="PEP-utilizers_C"/>
    <property type="match status" value="1"/>
</dbReference>
<dbReference type="InterPro" id="IPR050499">
    <property type="entry name" value="PEP-utilizing_PTS_enzyme"/>
</dbReference>
<dbReference type="Gene3D" id="3.20.20.60">
    <property type="entry name" value="Phosphoenolpyruvate-binding domains"/>
    <property type="match status" value="1"/>
</dbReference>
<dbReference type="InterPro" id="IPR023151">
    <property type="entry name" value="PEP_util_CS"/>
</dbReference>
<proteinExistence type="predicted"/>
<reference evidence="2" key="1">
    <citation type="journal article" date="2014" name="Front. Microbiol.">
        <title>High frequency of phylogenetically diverse reductive dehalogenase-homologous genes in deep subseafloor sedimentary metagenomes.</title>
        <authorList>
            <person name="Kawai M."/>
            <person name="Futagami T."/>
            <person name="Toyoda A."/>
            <person name="Takaki Y."/>
            <person name="Nishi S."/>
            <person name="Hori S."/>
            <person name="Arai W."/>
            <person name="Tsubouchi T."/>
            <person name="Morono Y."/>
            <person name="Uchiyama I."/>
            <person name="Ito T."/>
            <person name="Fujiyama A."/>
            <person name="Inagaki F."/>
            <person name="Takami H."/>
        </authorList>
    </citation>
    <scope>NUCLEOTIDE SEQUENCE</scope>
    <source>
        <strain evidence="2">Expedition CK06-06</strain>
    </source>
</reference>
<dbReference type="InterPro" id="IPR015813">
    <property type="entry name" value="Pyrv/PenolPyrv_kinase-like_dom"/>
</dbReference>
<dbReference type="PANTHER" id="PTHR46244">
    <property type="entry name" value="PHOSPHOENOLPYRUVATE-PROTEIN PHOSPHOTRANSFERASE"/>
    <property type="match status" value="1"/>
</dbReference>
<dbReference type="AlphaFoldDB" id="X1Q6P0"/>
<protein>
    <recommendedName>
        <fullName evidence="1">PEP-utilising enzyme C-terminal domain-containing protein</fullName>
    </recommendedName>
</protein>
<sequence length="199" mass="22174">MISDIKEVRKANAILKEATEEVERRGEEFDREMEVGIMVEVPSTAINADVFAREVDFFSIGTNDLIQYTLAVDRVNERIAYLYEPFNPAVLSLIARTIDAAHKNRIWVGVCGEMAGNPLSAILLVGMCVDELSMSPINIPEVKLAIRSVSFAKMRRVAQEVLEMDTAGEIKRYLASCLPRESIKYLSSMRGMVGVGEKV</sequence>
<organism evidence="2">
    <name type="scientific">marine sediment metagenome</name>
    <dbReference type="NCBI Taxonomy" id="412755"/>
    <lineage>
        <taxon>unclassified sequences</taxon>
        <taxon>metagenomes</taxon>
        <taxon>ecological metagenomes</taxon>
    </lineage>
</organism>
<feature type="domain" description="PEP-utilising enzyme C-terminal" evidence="1">
    <location>
        <begin position="1"/>
        <end position="149"/>
    </location>
</feature>
<dbReference type="GO" id="GO:0016772">
    <property type="term" value="F:transferase activity, transferring phosphorus-containing groups"/>
    <property type="evidence" value="ECO:0007669"/>
    <property type="project" value="InterPro"/>
</dbReference>
<name>X1Q6P0_9ZZZZ</name>
<dbReference type="InterPro" id="IPR040442">
    <property type="entry name" value="Pyrv_kinase-like_dom_sf"/>
</dbReference>
<evidence type="ECO:0000259" key="1">
    <source>
        <dbReference type="Pfam" id="PF02896"/>
    </source>
</evidence>
<dbReference type="EMBL" id="BARV01033450">
    <property type="protein sequence ID" value="GAI50411.1"/>
    <property type="molecule type" value="Genomic_DNA"/>
</dbReference>
<dbReference type="PROSITE" id="PS00742">
    <property type="entry name" value="PEP_ENZYMES_2"/>
    <property type="match status" value="1"/>
</dbReference>
<dbReference type="PANTHER" id="PTHR46244:SF3">
    <property type="entry name" value="PHOSPHOENOLPYRUVATE-PROTEIN PHOSPHOTRANSFERASE"/>
    <property type="match status" value="1"/>
</dbReference>
<dbReference type="InterPro" id="IPR000121">
    <property type="entry name" value="PEP_util_C"/>
</dbReference>
<accession>X1Q6P0</accession>
<evidence type="ECO:0000313" key="2">
    <source>
        <dbReference type="EMBL" id="GAI50411.1"/>
    </source>
</evidence>